<keyword evidence="9" id="KW-1185">Reference proteome</keyword>
<dbReference type="PANTHER" id="PTHR32322:SF18">
    <property type="entry name" value="S-ADENOSYLMETHIONINE_S-ADENOSYLHOMOCYSTEINE TRANSPORTER"/>
    <property type="match status" value="1"/>
</dbReference>
<evidence type="ECO:0000256" key="1">
    <source>
        <dbReference type="ARBA" id="ARBA00004651"/>
    </source>
</evidence>
<evidence type="ECO:0000313" key="8">
    <source>
        <dbReference type="EMBL" id="BBO69677.1"/>
    </source>
</evidence>
<feature type="transmembrane region" description="Helical" evidence="6">
    <location>
        <begin position="269"/>
        <end position="287"/>
    </location>
</feature>
<organism evidence="8 9">
    <name type="scientific">Desulfosarcina alkanivorans</name>
    <dbReference type="NCBI Taxonomy" id="571177"/>
    <lineage>
        <taxon>Bacteria</taxon>
        <taxon>Pseudomonadati</taxon>
        <taxon>Thermodesulfobacteriota</taxon>
        <taxon>Desulfobacteria</taxon>
        <taxon>Desulfobacterales</taxon>
        <taxon>Desulfosarcinaceae</taxon>
        <taxon>Desulfosarcina</taxon>
    </lineage>
</organism>
<reference evidence="8 9" key="1">
    <citation type="submission" date="2019-11" db="EMBL/GenBank/DDBJ databases">
        <title>Comparative genomics of hydrocarbon-degrading Desulfosarcina strains.</title>
        <authorList>
            <person name="Watanabe M."/>
            <person name="Kojima H."/>
            <person name="Fukui M."/>
        </authorList>
    </citation>
    <scope>NUCLEOTIDE SEQUENCE [LARGE SCALE GENOMIC DNA]</scope>
    <source>
        <strain evidence="8 9">PL12</strain>
    </source>
</reference>
<accession>A0A5K7YYJ4</accession>
<name>A0A5K7YYJ4_9BACT</name>
<feature type="domain" description="EamA" evidence="7">
    <location>
        <begin position="3"/>
        <end position="134"/>
    </location>
</feature>
<evidence type="ECO:0000256" key="4">
    <source>
        <dbReference type="ARBA" id="ARBA00022989"/>
    </source>
</evidence>
<feature type="transmembrane region" description="Helical" evidence="6">
    <location>
        <begin position="119"/>
        <end position="136"/>
    </location>
</feature>
<dbReference type="Gene3D" id="1.10.3730.20">
    <property type="match status" value="1"/>
</dbReference>
<keyword evidence="5 6" id="KW-0472">Membrane</keyword>
<feature type="transmembrane region" description="Helical" evidence="6">
    <location>
        <begin position="91"/>
        <end position="112"/>
    </location>
</feature>
<dbReference type="EMBL" id="AP021874">
    <property type="protein sequence ID" value="BBO69677.1"/>
    <property type="molecule type" value="Genomic_DNA"/>
</dbReference>
<protein>
    <submittedName>
        <fullName evidence="8">Multidrug DMT transporter permease</fullName>
    </submittedName>
</protein>
<feature type="transmembrane region" description="Helical" evidence="6">
    <location>
        <begin position="210"/>
        <end position="232"/>
    </location>
</feature>
<evidence type="ECO:0000256" key="2">
    <source>
        <dbReference type="ARBA" id="ARBA00022475"/>
    </source>
</evidence>
<sequence length="309" mass="34299">MPYLMLILSAFFWSGNFVLSRGMHTEIAPISLSFWRWAVALLILLPFALKPLKQDRQIIQKNLKFIIFQGIISITGFNTLIYIALQSTTAINASLVNSAIPVMIAVISQAVYRERLTGFQSMGILLSLFGVLYLMSKGNLDILLAMEFNRGDIVVLFATLLWATYSVNLKKAPRELHQISYLASINIVGVLALVPFFLHDIALGKTFPITLPNVMTIGYVALFASVLAFLFWNGAIKKLGANKAGPFIHLMPVFSTILAVLFLDEKLMHYHLTGIIFVFAGIFITSFKFSMVFRNNVAGAGSPIKGQVK</sequence>
<evidence type="ECO:0000256" key="6">
    <source>
        <dbReference type="SAM" id="Phobius"/>
    </source>
</evidence>
<evidence type="ECO:0000256" key="3">
    <source>
        <dbReference type="ARBA" id="ARBA00022692"/>
    </source>
</evidence>
<feature type="transmembrane region" description="Helical" evidence="6">
    <location>
        <begin position="148"/>
        <end position="167"/>
    </location>
</feature>
<gene>
    <name evidence="8" type="ORF">DSCA_36070</name>
</gene>
<dbReference type="InterPro" id="IPR050638">
    <property type="entry name" value="AA-Vitamin_Transporters"/>
</dbReference>
<evidence type="ECO:0000313" key="9">
    <source>
        <dbReference type="Proteomes" id="UP000427906"/>
    </source>
</evidence>
<dbReference type="SUPFAM" id="SSF103481">
    <property type="entry name" value="Multidrug resistance efflux transporter EmrE"/>
    <property type="match status" value="2"/>
</dbReference>
<proteinExistence type="predicted"/>
<dbReference type="OrthoDB" id="5186724at2"/>
<dbReference type="GO" id="GO:0005886">
    <property type="term" value="C:plasma membrane"/>
    <property type="evidence" value="ECO:0007669"/>
    <property type="project" value="UniProtKB-SubCell"/>
</dbReference>
<feature type="domain" description="EamA" evidence="7">
    <location>
        <begin position="150"/>
        <end position="286"/>
    </location>
</feature>
<evidence type="ECO:0000256" key="5">
    <source>
        <dbReference type="ARBA" id="ARBA00023136"/>
    </source>
</evidence>
<dbReference type="InterPro" id="IPR037185">
    <property type="entry name" value="EmrE-like"/>
</dbReference>
<feature type="transmembrane region" description="Helical" evidence="6">
    <location>
        <begin position="179"/>
        <end position="198"/>
    </location>
</feature>
<feature type="transmembrane region" description="Helical" evidence="6">
    <location>
        <begin position="244"/>
        <end position="263"/>
    </location>
</feature>
<dbReference type="PANTHER" id="PTHR32322">
    <property type="entry name" value="INNER MEMBRANE TRANSPORTER"/>
    <property type="match status" value="1"/>
</dbReference>
<dbReference type="Pfam" id="PF00892">
    <property type="entry name" value="EamA"/>
    <property type="match status" value="2"/>
</dbReference>
<evidence type="ECO:0000259" key="7">
    <source>
        <dbReference type="Pfam" id="PF00892"/>
    </source>
</evidence>
<feature type="transmembrane region" description="Helical" evidence="6">
    <location>
        <begin position="65"/>
        <end position="85"/>
    </location>
</feature>
<comment type="subcellular location">
    <subcellularLocation>
        <location evidence="1">Cell membrane</location>
        <topology evidence="1">Multi-pass membrane protein</topology>
    </subcellularLocation>
</comment>
<keyword evidence="2" id="KW-1003">Cell membrane</keyword>
<dbReference type="AlphaFoldDB" id="A0A5K7YYJ4"/>
<dbReference type="Proteomes" id="UP000427906">
    <property type="component" value="Chromosome"/>
</dbReference>
<dbReference type="KEGG" id="dalk:DSCA_36070"/>
<keyword evidence="3 6" id="KW-0812">Transmembrane</keyword>
<feature type="transmembrane region" description="Helical" evidence="6">
    <location>
        <begin position="30"/>
        <end position="49"/>
    </location>
</feature>
<keyword evidence="4 6" id="KW-1133">Transmembrane helix</keyword>
<dbReference type="InterPro" id="IPR000620">
    <property type="entry name" value="EamA_dom"/>
</dbReference>